<proteinExistence type="inferred from homology"/>
<dbReference type="VEuPathDB" id="FungiDB:H257_16264"/>
<keyword evidence="5" id="KW-0479">Metal-binding</keyword>
<dbReference type="GO" id="GO:0004518">
    <property type="term" value="F:nuclease activity"/>
    <property type="evidence" value="ECO:0007669"/>
    <property type="project" value="UniProtKB-KW"/>
</dbReference>
<comment type="caution">
    <text evidence="10">The sequence shown here is derived from an EMBL/GenBank/DDBJ whole genome shotgun (WGS) entry which is preliminary data.</text>
</comment>
<evidence type="ECO:0000256" key="1">
    <source>
        <dbReference type="ARBA" id="ARBA00001968"/>
    </source>
</evidence>
<dbReference type="GO" id="GO:0005634">
    <property type="term" value="C:nucleus"/>
    <property type="evidence" value="ECO:0007669"/>
    <property type="project" value="UniProtKB-SubCell"/>
</dbReference>
<evidence type="ECO:0000256" key="3">
    <source>
        <dbReference type="ARBA" id="ARBA00006958"/>
    </source>
</evidence>
<dbReference type="GO" id="GO:0016787">
    <property type="term" value="F:hydrolase activity"/>
    <property type="evidence" value="ECO:0007669"/>
    <property type="project" value="UniProtKB-KW"/>
</dbReference>
<dbReference type="InterPro" id="IPR058353">
    <property type="entry name" value="DUF8040"/>
</dbReference>
<evidence type="ECO:0000256" key="7">
    <source>
        <dbReference type="ARBA" id="ARBA00023242"/>
    </source>
</evidence>
<evidence type="ECO:0000256" key="2">
    <source>
        <dbReference type="ARBA" id="ARBA00004123"/>
    </source>
</evidence>
<evidence type="ECO:0000256" key="5">
    <source>
        <dbReference type="ARBA" id="ARBA00022723"/>
    </source>
</evidence>
<evidence type="ECO:0000256" key="6">
    <source>
        <dbReference type="ARBA" id="ARBA00022801"/>
    </source>
</evidence>
<comment type="similarity">
    <text evidence="3">Belongs to the HARBI1 family.</text>
</comment>
<protein>
    <submittedName>
        <fullName evidence="10">Uncharacterized protein</fullName>
    </submittedName>
</protein>
<gene>
    <name evidence="10" type="ORF">AaE_015505</name>
</gene>
<dbReference type="EMBL" id="VJMI01020867">
    <property type="protein sequence ID" value="KAF0703189.1"/>
    <property type="molecule type" value="Genomic_DNA"/>
</dbReference>
<dbReference type="PANTHER" id="PTHR22930:SF259">
    <property type="entry name" value="OS08G0106900 PROTEIN"/>
    <property type="match status" value="1"/>
</dbReference>
<evidence type="ECO:0000256" key="4">
    <source>
        <dbReference type="ARBA" id="ARBA00022722"/>
    </source>
</evidence>
<reference evidence="10 11" key="1">
    <citation type="submission" date="2019-06" db="EMBL/GenBank/DDBJ databases">
        <title>Genomics analysis of Aphanomyces spp. identifies a new class of oomycete effector associated with host adaptation.</title>
        <authorList>
            <person name="Gaulin E."/>
        </authorList>
    </citation>
    <scope>NUCLEOTIDE SEQUENCE [LARGE SCALE GENOMIC DNA]</scope>
    <source>
        <strain evidence="10 11">E</strain>
    </source>
</reference>
<dbReference type="PANTHER" id="PTHR22930">
    <property type="match status" value="1"/>
</dbReference>
<evidence type="ECO:0000313" key="10">
    <source>
        <dbReference type="EMBL" id="KAF0703189.1"/>
    </source>
</evidence>
<comment type="subcellular location">
    <subcellularLocation>
        <location evidence="2">Nucleus</location>
    </subcellularLocation>
</comment>
<dbReference type="GO" id="GO:0046872">
    <property type="term" value="F:metal ion binding"/>
    <property type="evidence" value="ECO:0007669"/>
    <property type="project" value="UniProtKB-KW"/>
</dbReference>
<dbReference type="InterPro" id="IPR045249">
    <property type="entry name" value="HARBI1-like"/>
</dbReference>
<evidence type="ECO:0000259" key="8">
    <source>
        <dbReference type="Pfam" id="PF13359"/>
    </source>
</evidence>
<sequence length="331" mass="37992">MPKVIFRALAHELSTHGGLSNTRHLDVTEQLGIFLFFAGQHASSAQLQQRFQHSGETIHRHIRRVVSSIAGMAPTFIQIPSDDSKVPREIYGNPKFFPFFEHCRMAVDGTHVPVSVPEAIVAPFQGRKGVTMNVLAACDFDLMFTYVLAGWEGSAGDGKTVYDIMDAGFALTTKCLTPYRSTRYHLKEFGRGRQGPQTKEELFNLRHAMLRNVIERIFGILKRRFPVLGTPVQYDYGFQVELVMALCVVHNFIRVHGCRNDIYVTQAIQDLRIRREEPLNESDRPQHHPEMESTEAKEWRDGIAVKMWTQYQETMSRRNQRRSIMRETVLV</sequence>
<feature type="domain" description="DUF8040" evidence="9">
    <location>
        <begin position="1"/>
        <end position="69"/>
    </location>
</feature>
<dbReference type="InterPro" id="IPR027806">
    <property type="entry name" value="HARBI1_dom"/>
</dbReference>
<keyword evidence="6" id="KW-0378">Hydrolase</keyword>
<comment type="cofactor">
    <cofactor evidence="1">
        <name>a divalent metal cation</name>
        <dbReference type="ChEBI" id="CHEBI:60240"/>
    </cofactor>
</comment>
<keyword evidence="4" id="KW-0540">Nuclease</keyword>
<evidence type="ECO:0000313" key="11">
    <source>
        <dbReference type="Proteomes" id="UP000469452"/>
    </source>
</evidence>
<feature type="domain" description="DDE Tnp4" evidence="8">
    <location>
        <begin position="107"/>
        <end position="251"/>
    </location>
</feature>
<accession>A0A6A4YVT2</accession>
<organism evidence="10 11">
    <name type="scientific">Aphanomyces astaci</name>
    <name type="common">Crayfish plague agent</name>
    <dbReference type="NCBI Taxonomy" id="112090"/>
    <lineage>
        <taxon>Eukaryota</taxon>
        <taxon>Sar</taxon>
        <taxon>Stramenopiles</taxon>
        <taxon>Oomycota</taxon>
        <taxon>Saprolegniomycetes</taxon>
        <taxon>Saprolegniales</taxon>
        <taxon>Verrucalvaceae</taxon>
        <taxon>Aphanomyces</taxon>
    </lineage>
</organism>
<dbReference type="Proteomes" id="UP000469452">
    <property type="component" value="Unassembled WGS sequence"/>
</dbReference>
<evidence type="ECO:0000259" key="9">
    <source>
        <dbReference type="Pfam" id="PF26138"/>
    </source>
</evidence>
<name>A0A6A4YVT2_APHAT</name>
<keyword evidence="7" id="KW-0539">Nucleus</keyword>
<dbReference type="AlphaFoldDB" id="A0A6A4YVT2"/>
<dbReference type="Pfam" id="PF26138">
    <property type="entry name" value="DUF8040"/>
    <property type="match status" value="1"/>
</dbReference>
<dbReference type="Pfam" id="PF13359">
    <property type="entry name" value="DDE_Tnp_4"/>
    <property type="match status" value="1"/>
</dbReference>